<feature type="transmembrane region" description="Helical" evidence="8">
    <location>
        <begin position="21"/>
        <end position="39"/>
    </location>
</feature>
<evidence type="ECO:0000313" key="11">
    <source>
        <dbReference type="Proteomes" id="UP000449209"/>
    </source>
</evidence>
<dbReference type="PANTHER" id="PTHR30294">
    <property type="entry name" value="MEMBRANE COMPONENT OF ABC TRANSPORTER YHHJ-RELATED"/>
    <property type="match status" value="1"/>
</dbReference>
<feature type="transmembrane region" description="Helical" evidence="8">
    <location>
        <begin position="357"/>
        <end position="377"/>
    </location>
</feature>
<comment type="similarity">
    <text evidence="2">Belongs to the ABC-2 integral membrane protein family.</text>
</comment>
<evidence type="ECO:0000256" key="1">
    <source>
        <dbReference type="ARBA" id="ARBA00004651"/>
    </source>
</evidence>
<feature type="domain" description="ABC transmembrane type-2" evidence="9">
    <location>
        <begin position="145"/>
        <end position="382"/>
    </location>
</feature>
<dbReference type="Proteomes" id="UP000449209">
    <property type="component" value="Unassembled WGS sequence"/>
</dbReference>
<dbReference type="GO" id="GO:0005886">
    <property type="term" value="C:plasma membrane"/>
    <property type="evidence" value="ECO:0007669"/>
    <property type="project" value="UniProtKB-SubCell"/>
</dbReference>
<evidence type="ECO:0000256" key="5">
    <source>
        <dbReference type="ARBA" id="ARBA00022692"/>
    </source>
</evidence>
<keyword evidence="3" id="KW-0813">Transport</keyword>
<feature type="transmembrane region" description="Helical" evidence="8">
    <location>
        <begin position="235"/>
        <end position="262"/>
    </location>
</feature>
<feature type="transmembrane region" description="Helical" evidence="8">
    <location>
        <begin position="192"/>
        <end position="214"/>
    </location>
</feature>
<dbReference type="Pfam" id="PF12698">
    <property type="entry name" value="ABC2_membrane_3"/>
    <property type="match status" value="1"/>
</dbReference>
<evidence type="ECO:0000256" key="3">
    <source>
        <dbReference type="ARBA" id="ARBA00022448"/>
    </source>
</evidence>
<keyword evidence="6 8" id="KW-1133">Transmembrane helix</keyword>
<evidence type="ECO:0000256" key="8">
    <source>
        <dbReference type="SAM" id="Phobius"/>
    </source>
</evidence>
<evidence type="ECO:0000256" key="7">
    <source>
        <dbReference type="ARBA" id="ARBA00023136"/>
    </source>
</evidence>
<keyword evidence="4" id="KW-1003">Cell membrane</keyword>
<dbReference type="EMBL" id="WEZQ01000017">
    <property type="protein sequence ID" value="MYV17615.1"/>
    <property type="molecule type" value="Genomic_DNA"/>
</dbReference>
<evidence type="ECO:0000256" key="6">
    <source>
        <dbReference type="ARBA" id="ARBA00022989"/>
    </source>
</evidence>
<keyword evidence="5 8" id="KW-0812">Transmembrane</keyword>
<dbReference type="InterPro" id="IPR013525">
    <property type="entry name" value="ABC2_TM"/>
</dbReference>
<dbReference type="AlphaFoldDB" id="A0A6N9I3S2"/>
<keyword evidence="7 8" id="KW-0472">Membrane</keyword>
<sequence>MRTLAMIRRVFREMLRDKRTLALMFIAPLFILSLVYFLFQGNTTTTASLATRNVDSSMVTAIKNKHIKIHDVNSDKSVKTIIREHDYAGMLSQNGDKLTLTLANTDQSKSAVIKQSLQAAQAKLKGQAAATTIKTQAQALQKMQAALGAATHTPVNATTNVGNLKAKLGSTSYTTKTHYLYGSKDSTFFNTLLPIMMGFVVFFFVFLISGIALLRERTTGTLYRLLATPVKRGEIISGYLCGYGTFAFIQTLLIVLFTMYVFKIQILGSIWLVLLINVLLAMVALTLGLLISTFASSEFQMIQFIPIVAIPQIFFAGIIPISSLPGWLQPVSYIMPLYYGASSMSAVVQKGVGFMDVLPNLSILLLFAAVFLVLNLLTMRKYRQV</sequence>
<proteinExistence type="inferred from homology"/>
<protein>
    <submittedName>
        <fullName evidence="10">ABC transporter permease subunit</fullName>
    </submittedName>
</protein>
<comment type="subcellular location">
    <subcellularLocation>
        <location evidence="1">Cell membrane</location>
        <topology evidence="1">Multi-pass membrane protein</topology>
    </subcellularLocation>
</comment>
<dbReference type="RefSeq" id="WP_161003987.1">
    <property type="nucleotide sequence ID" value="NZ_WEZQ01000017.1"/>
</dbReference>
<dbReference type="InterPro" id="IPR051449">
    <property type="entry name" value="ABC-2_transporter_component"/>
</dbReference>
<name>A0A6N9I3S2_9LACO</name>
<feature type="transmembrane region" description="Helical" evidence="8">
    <location>
        <begin position="304"/>
        <end position="328"/>
    </location>
</feature>
<dbReference type="PANTHER" id="PTHR30294:SF38">
    <property type="entry name" value="TRANSPORT PERMEASE PROTEIN"/>
    <property type="match status" value="1"/>
</dbReference>
<evidence type="ECO:0000256" key="4">
    <source>
        <dbReference type="ARBA" id="ARBA00022475"/>
    </source>
</evidence>
<dbReference type="PROSITE" id="PS51012">
    <property type="entry name" value="ABC_TM2"/>
    <property type="match status" value="1"/>
</dbReference>
<evidence type="ECO:0000313" key="10">
    <source>
        <dbReference type="EMBL" id="MYV17615.1"/>
    </source>
</evidence>
<dbReference type="OrthoDB" id="9776218at2"/>
<dbReference type="InterPro" id="IPR047817">
    <property type="entry name" value="ABC2_TM_bact-type"/>
</dbReference>
<evidence type="ECO:0000259" key="9">
    <source>
        <dbReference type="PROSITE" id="PS51012"/>
    </source>
</evidence>
<accession>A0A6N9I3S2</accession>
<evidence type="ECO:0000256" key="2">
    <source>
        <dbReference type="ARBA" id="ARBA00007783"/>
    </source>
</evidence>
<reference evidence="10 11" key="1">
    <citation type="journal article" date="2019" name="Appl. Environ. Microbiol.">
        <title>Genetic determinants of hydroxycinnamic acid metabolism in heterofermentative lactobacilli.</title>
        <authorList>
            <person name="Gaur G."/>
            <person name="Oh J.H."/>
            <person name="Filannino P."/>
            <person name="Gobbetti M."/>
            <person name="van Pijkeren J.P."/>
            <person name="Ganzle M.G."/>
        </authorList>
    </citation>
    <scope>NUCLEOTIDE SEQUENCE [LARGE SCALE GENOMIC DNA]</scope>
    <source>
        <strain evidence="10 11">C5</strain>
    </source>
</reference>
<organism evidence="10 11">
    <name type="scientific">Furfurilactobacillus milii</name>
    <dbReference type="NCBI Taxonomy" id="2888272"/>
    <lineage>
        <taxon>Bacteria</taxon>
        <taxon>Bacillati</taxon>
        <taxon>Bacillota</taxon>
        <taxon>Bacilli</taxon>
        <taxon>Lactobacillales</taxon>
        <taxon>Lactobacillaceae</taxon>
        <taxon>Furfurilactobacillus</taxon>
    </lineage>
</organism>
<comment type="caution">
    <text evidence="10">The sequence shown here is derived from an EMBL/GenBank/DDBJ whole genome shotgun (WGS) entry which is preliminary data.</text>
</comment>
<dbReference type="GO" id="GO:0140359">
    <property type="term" value="F:ABC-type transporter activity"/>
    <property type="evidence" value="ECO:0007669"/>
    <property type="project" value="InterPro"/>
</dbReference>
<feature type="transmembrane region" description="Helical" evidence="8">
    <location>
        <begin position="268"/>
        <end position="292"/>
    </location>
</feature>
<gene>
    <name evidence="10" type="ORF">GB993_08880</name>
</gene>